<evidence type="ECO:0000256" key="6">
    <source>
        <dbReference type="ARBA" id="ARBA00048117"/>
    </source>
</evidence>
<keyword evidence="3" id="KW-0819">tRNA processing</keyword>
<dbReference type="AlphaFoldDB" id="A0A382G1K1"/>
<evidence type="ECO:0000256" key="3">
    <source>
        <dbReference type="ARBA" id="ARBA00022694"/>
    </source>
</evidence>
<dbReference type="EC" id="2.3.1.234" evidence="1"/>
<comment type="catalytic activity">
    <reaction evidence="6">
        <text>L-threonylcarbamoyladenylate + adenosine(37) in tRNA = N(6)-L-threonylcarbamoyladenosine(37) in tRNA + AMP + H(+)</text>
        <dbReference type="Rhea" id="RHEA:37059"/>
        <dbReference type="Rhea" id="RHEA-COMP:10162"/>
        <dbReference type="Rhea" id="RHEA-COMP:10163"/>
        <dbReference type="ChEBI" id="CHEBI:15378"/>
        <dbReference type="ChEBI" id="CHEBI:73682"/>
        <dbReference type="ChEBI" id="CHEBI:74411"/>
        <dbReference type="ChEBI" id="CHEBI:74418"/>
        <dbReference type="ChEBI" id="CHEBI:456215"/>
        <dbReference type="EC" id="2.3.1.234"/>
    </reaction>
</comment>
<dbReference type="Gene3D" id="3.30.420.40">
    <property type="match status" value="2"/>
</dbReference>
<dbReference type="PANTHER" id="PTHR11735:SF6">
    <property type="entry name" value="TRNA N6-ADENOSINE THREONYLCARBAMOYLTRANSFERASE, MITOCHONDRIAL"/>
    <property type="match status" value="1"/>
</dbReference>
<protein>
    <recommendedName>
        <fullName evidence="1">N(6)-L-threonylcarbamoyladenine synthase</fullName>
        <ecNumber evidence="1">2.3.1.234</ecNumber>
    </recommendedName>
</protein>
<dbReference type="FunFam" id="3.30.420.40:FF:000012">
    <property type="entry name" value="tRNA N6-adenosine threonylcarbamoyltransferase"/>
    <property type="match status" value="1"/>
</dbReference>
<name>A0A382G1K1_9ZZZZ</name>
<dbReference type="InterPro" id="IPR017861">
    <property type="entry name" value="KAE1/TsaD"/>
</dbReference>
<dbReference type="GO" id="GO:0046872">
    <property type="term" value="F:metal ion binding"/>
    <property type="evidence" value="ECO:0007669"/>
    <property type="project" value="UniProtKB-KW"/>
</dbReference>
<feature type="non-terminal residue" evidence="8">
    <location>
        <position position="264"/>
    </location>
</feature>
<keyword evidence="4" id="KW-0479">Metal-binding</keyword>
<gene>
    <name evidence="8" type="ORF">METZ01_LOCUS221328</name>
</gene>
<evidence type="ECO:0000313" key="8">
    <source>
        <dbReference type="EMBL" id="SVB68474.1"/>
    </source>
</evidence>
<dbReference type="InterPro" id="IPR000905">
    <property type="entry name" value="Gcp-like_dom"/>
</dbReference>
<dbReference type="Pfam" id="PF00814">
    <property type="entry name" value="TsaD"/>
    <property type="match status" value="1"/>
</dbReference>
<accession>A0A382G1K1</accession>
<dbReference type="SUPFAM" id="SSF53067">
    <property type="entry name" value="Actin-like ATPase domain"/>
    <property type="match status" value="1"/>
</dbReference>
<keyword evidence="2" id="KW-0808">Transferase</keyword>
<evidence type="ECO:0000256" key="2">
    <source>
        <dbReference type="ARBA" id="ARBA00022679"/>
    </source>
</evidence>
<evidence type="ECO:0000256" key="4">
    <source>
        <dbReference type="ARBA" id="ARBA00022723"/>
    </source>
</evidence>
<dbReference type="GO" id="GO:0061711">
    <property type="term" value="F:tRNA N(6)-L-threonylcarbamoyladenine synthase activity"/>
    <property type="evidence" value="ECO:0007669"/>
    <property type="project" value="UniProtKB-EC"/>
</dbReference>
<sequence length="264" mass="27901">MLVLAIESSCDETAAAVIENGRTIHSSVVASQIELHAPYGGIVPEVASREHLRVIVPVIKQALEQAGCLLDDLEAIAATRGPGLAGALLVGYNTGKAIALSKKLPFLGVNHLEGHVRANWLMEEPPPRFPALALVVSGGHTDLVFMKSETEYERLGGTLDDAAGEAFDKVGRLLGLPFPGGPAIAKEALAGKASSLKLPRAWLPGTADFSFSGLKTAVVHSVRKETWSPIEIAWEFQESVVDVLSGKVATIANEFNAREVLIAG</sequence>
<dbReference type="PANTHER" id="PTHR11735">
    <property type="entry name" value="TRNA N6-ADENOSINE THREONYLCARBAMOYLTRANSFERASE"/>
    <property type="match status" value="1"/>
</dbReference>
<dbReference type="GO" id="GO:0002949">
    <property type="term" value="P:tRNA threonylcarbamoyladenosine modification"/>
    <property type="evidence" value="ECO:0007669"/>
    <property type="project" value="InterPro"/>
</dbReference>
<dbReference type="InterPro" id="IPR022450">
    <property type="entry name" value="TsaD"/>
</dbReference>
<organism evidence="8">
    <name type="scientific">marine metagenome</name>
    <dbReference type="NCBI Taxonomy" id="408172"/>
    <lineage>
        <taxon>unclassified sequences</taxon>
        <taxon>metagenomes</taxon>
        <taxon>ecological metagenomes</taxon>
    </lineage>
</organism>
<dbReference type="NCBIfam" id="TIGR00329">
    <property type="entry name" value="gcp_kae1"/>
    <property type="match status" value="1"/>
</dbReference>
<evidence type="ECO:0000256" key="5">
    <source>
        <dbReference type="ARBA" id="ARBA00023315"/>
    </source>
</evidence>
<dbReference type="EMBL" id="UINC01052764">
    <property type="protein sequence ID" value="SVB68474.1"/>
    <property type="molecule type" value="Genomic_DNA"/>
</dbReference>
<proteinExistence type="predicted"/>
<reference evidence="8" key="1">
    <citation type="submission" date="2018-05" db="EMBL/GenBank/DDBJ databases">
        <authorList>
            <person name="Lanie J.A."/>
            <person name="Ng W.-L."/>
            <person name="Kazmierczak K.M."/>
            <person name="Andrzejewski T.M."/>
            <person name="Davidsen T.M."/>
            <person name="Wayne K.J."/>
            <person name="Tettelin H."/>
            <person name="Glass J.I."/>
            <person name="Rusch D."/>
            <person name="Podicherti R."/>
            <person name="Tsui H.-C.T."/>
            <person name="Winkler M.E."/>
        </authorList>
    </citation>
    <scope>NUCLEOTIDE SEQUENCE</scope>
</reference>
<dbReference type="NCBIfam" id="TIGR03723">
    <property type="entry name" value="T6A_TsaD_YgjD"/>
    <property type="match status" value="1"/>
</dbReference>
<evidence type="ECO:0000256" key="1">
    <source>
        <dbReference type="ARBA" id="ARBA00012156"/>
    </source>
</evidence>
<keyword evidence="5" id="KW-0012">Acyltransferase</keyword>
<dbReference type="PRINTS" id="PR00789">
    <property type="entry name" value="OSIALOPTASE"/>
</dbReference>
<feature type="domain" description="Gcp-like" evidence="7">
    <location>
        <begin position="24"/>
        <end position="264"/>
    </location>
</feature>
<evidence type="ECO:0000259" key="7">
    <source>
        <dbReference type="Pfam" id="PF00814"/>
    </source>
</evidence>
<dbReference type="InterPro" id="IPR043129">
    <property type="entry name" value="ATPase_NBD"/>
</dbReference>